<organism evidence="1 2">
    <name type="scientific">Pochonia chlamydosporia 170</name>
    <dbReference type="NCBI Taxonomy" id="1380566"/>
    <lineage>
        <taxon>Eukaryota</taxon>
        <taxon>Fungi</taxon>
        <taxon>Dikarya</taxon>
        <taxon>Ascomycota</taxon>
        <taxon>Pezizomycotina</taxon>
        <taxon>Sordariomycetes</taxon>
        <taxon>Hypocreomycetidae</taxon>
        <taxon>Hypocreales</taxon>
        <taxon>Clavicipitaceae</taxon>
        <taxon>Pochonia</taxon>
    </lineage>
</organism>
<proteinExistence type="predicted"/>
<gene>
    <name evidence="1" type="ORF">VFPPC_09780</name>
</gene>
<protein>
    <submittedName>
        <fullName evidence="1">Uncharacterized protein</fullName>
    </submittedName>
</protein>
<reference evidence="1 2" key="1">
    <citation type="journal article" date="2016" name="PLoS Pathog.">
        <title>Biosynthesis of antibiotic leucinostatins in bio-control fungus Purpureocillium lilacinum and their inhibition on phytophthora revealed by genome mining.</title>
        <authorList>
            <person name="Wang G."/>
            <person name="Liu Z."/>
            <person name="Lin R."/>
            <person name="Li E."/>
            <person name="Mao Z."/>
            <person name="Ling J."/>
            <person name="Yang Y."/>
            <person name="Yin W.B."/>
            <person name="Xie B."/>
        </authorList>
    </citation>
    <scope>NUCLEOTIDE SEQUENCE [LARGE SCALE GENOMIC DNA]</scope>
    <source>
        <strain evidence="1">170</strain>
    </source>
</reference>
<dbReference type="Proteomes" id="UP000078397">
    <property type="component" value="Unassembled WGS sequence"/>
</dbReference>
<dbReference type="AlphaFoldDB" id="A0A179FDJ6"/>
<evidence type="ECO:0000313" key="1">
    <source>
        <dbReference type="EMBL" id="OAQ63562.2"/>
    </source>
</evidence>
<evidence type="ECO:0000313" key="2">
    <source>
        <dbReference type="Proteomes" id="UP000078397"/>
    </source>
</evidence>
<dbReference type="KEGG" id="pchm:VFPPC_09780"/>
<sequence length="63" mass="7222">MFNLPRPMKLLHLTCLKGFSNTCQECYMHHVTVPGQASGQANWMPLIACIRTCKVRHNQPVLR</sequence>
<dbReference type="GeneID" id="28852249"/>
<dbReference type="EMBL" id="LSBJ02000006">
    <property type="protein sequence ID" value="OAQ63562.2"/>
    <property type="molecule type" value="Genomic_DNA"/>
</dbReference>
<accession>A0A179FDJ6</accession>
<comment type="caution">
    <text evidence="1">The sequence shown here is derived from an EMBL/GenBank/DDBJ whole genome shotgun (WGS) entry which is preliminary data.</text>
</comment>
<keyword evidence="2" id="KW-1185">Reference proteome</keyword>
<name>A0A179FDJ6_METCM</name>
<dbReference type="RefSeq" id="XP_018141142.2">
    <property type="nucleotide sequence ID" value="XM_018288255.2"/>
</dbReference>